<proteinExistence type="inferred from homology"/>
<dbReference type="InterPro" id="IPR027417">
    <property type="entry name" value="P-loop_NTPase"/>
</dbReference>
<gene>
    <name evidence="4" type="ORF">GCM10010324_57000</name>
</gene>
<evidence type="ECO:0000256" key="1">
    <source>
        <dbReference type="ARBA" id="ARBA00005771"/>
    </source>
</evidence>
<evidence type="ECO:0000256" key="2">
    <source>
        <dbReference type="ARBA" id="ARBA00022679"/>
    </source>
</evidence>
<dbReference type="RefSeq" id="WP_190024622.1">
    <property type="nucleotide sequence ID" value="NZ_BMUT01000014.1"/>
</dbReference>
<name>A0ABQ2Z2A9_9ACTN</name>
<dbReference type="SUPFAM" id="SSF52540">
    <property type="entry name" value="P-loop containing nucleoside triphosphate hydrolases"/>
    <property type="match status" value="1"/>
</dbReference>
<reference evidence="5" key="1">
    <citation type="journal article" date="2019" name="Int. J. Syst. Evol. Microbiol.">
        <title>The Global Catalogue of Microorganisms (GCM) 10K type strain sequencing project: providing services to taxonomists for standard genome sequencing and annotation.</title>
        <authorList>
            <consortium name="The Broad Institute Genomics Platform"/>
            <consortium name="The Broad Institute Genome Sequencing Center for Infectious Disease"/>
            <person name="Wu L."/>
            <person name="Ma J."/>
        </authorList>
    </citation>
    <scope>NUCLEOTIDE SEQUENCE [LARGE SCALE GENOMIC DNA]</scope>
    <source>
        <strain evidence="5">JCM 4586</strain>
    </source>
</reference>
<dbReference type="Pfam" id="PF00685">
    <property type="entry name" value="Sulfotransfer_1"/>
    <property type="match status" value="1"/>
</dbReference>
<dbReference type="PANTHER" id="PTHR11783">
    <property type="entry name" value="SULFOTRANSFERASE SULT"/>
    <property type="match status" value="1"/>
</dbReference>
<protein>
    <submittedName>
        <fullName evidence="4">Sulfotransferase</fullName>
    </submittedName>
</protein>
<dbReference type="InterPro" id="IPR000863">
    <property type="entry name" value="Sulfotransferase_dom"/>
</dbReference>
<dbReference type="EMBL" id="BMUT01000014">
    <property type="protein sequence ID" value="GGY02623.1"/>
    <property type="molecule type" value="Genomic_DNA"/>
</dbReference>
<sequence>MFPTPPPDKSVKAVDAHGDVYVISFPKCGRTWLRVLMAKAISAAHHIPMEACRNLDLTGFSDVSPAVPRIVFWHDDRVLWRTPGELSRDKDFYHDRKVVLILRDIRDTAVSCYFQQTRRQGRPYDAGLGAFLSEERGSVRTCLSFWNIWHARQHVPAGFLVTSYERLTADTAGELSRILGFCGLPPAGDQALRAAVDFAGFDSMRAMELSDALGTDRLRPAVPGDPDSYKTRRGVIGGFRDYLTGPQIDYVNDAVRRILAPAWHPAALAADTPLPQRP</sequence>
<accession>A0ABQ2Z2A9</accession>
<comment type="similarity">
    <text evidence="1">Belongs to the sulfotransferase 1 family.</text>
</comment>
<keyword evidence="5" id="KW-1185">Reference proteome</keyword>
<organism evidence="4 5">
    <name type="scientific">Streptomyces hiroshimensis</name>
    <dbReference type="NCBI Taxonomy" id="66424"/>
    <lineage>
        <taxon>Bacteria</taxon>
        <taxon>Bacillati</taxon>
        <taxon>Actinomycetota</taxon>
        <taxon>Actinomycetes</taxon>
        <taxon>Kitasatosporales</taxon>
        <taxon>Streptomycetaceae</taxon>
        <taxon>Streptomyces</taxon>
    </lineage>
</organism>
<dbReference type="Proteomes" id="UP000659223">
    <property type="component" value="Unassembled WGS sequence"/>
</dbReference>
<dbReference type="Gene3D" id="3.40.50.300">
    <property type="entry name" value="P-loop containing nucleotide triphosphate hydrolases"/>
    <property type="match status" value="1"/>
</dbReference>
<feature type="domain" description="Sulfotransferase" evidence="3">
    <location>
        <begin position="19"/>
        <end position="256"/>
    </location>
</feature>
<evidence type="ECO:0000259" key="3">
    <source>
        <dbReference type="Pfam" id="PF00685"/>
    </source>
</evidence>
<comment type="caution">
    <text evidence="4">The sequence shown here is derived from an EMBL/GenBank/DDBJ whole genome shotgun (WGS) entry which is preliminary data.</text>
</comment>
<evidence type="ECO:0000313" key="5">
    <source>
        <dbReference type="Proteomes" id="UP000659223"/>
    </source>
</evidence>
<keyword evidence="2" id="KW-0808">Transferase</keyword>
<evidence type="ECO:0000313" key="4">
    <source>
        <dbReference type="EMBL" id="GGY02623.1"/>
    </source>
</evidence>